<evidence type="ECO:0000313" key="2">
    <source>
        <dbReference type="Proteomes" id="UP001205748"/>
    </source>
</evidence>
<dbReference type="InterPro" id="IPR041492">
    <property type="entry name" value="HAD_2"/>
</dbReference>
<dbReference type="PANTHER" id="PTHR43434">
    <property type="entry name" value="PHOSPHOGLYCOLATE PHOSPHATASE"/>
    <property type="match status" value="1"/>
</dbReference>
<dbReference type="GO" id="GO:0005829">
    <property type="term" value="C:cytosol"/>
    <property type="evidence" value="ECO:0007669"/>
    <property type="project" value="TreeGrafter"/>
</dbReference>
<dbReference type="EMBL" id="JANKAS010000017">
    <property type="protein sequence ID" value="MCR1900019.1"/>
    <property type="molecule type" value="Genomic_DNA"/>
</dbReference>
<dbReference type="SFLD" id="SFLDS00003">
    <property type="entry name" value="Haloacid_Dehalogenase"/>
    <property type="match status" value="1"/>
</dbReference>
<dbReference type="NCBIfam" id="TIGR01549">
    <property type="entry name" value="HAD-SF-IA-v1"/>
    <property type="match status" value="1"/>
</dbReference>
<name>A0AAE3HJI8_9FIRM</name>
<dbReference type="InterPro" id="IPR023198">
    <property type="entry name" value="PGP-like_dom2"/>
</dbReference>
<protein>
    <submittedName>
        <fullName evidence="1">HAD family hydrolase</fullName>
    </submittedName>
</protein>
<dbReference type="Proteomes" id="UP001205748">
    <property type="component" value="Unassembled WGS sequence"/>
</dbReference>
<dbReference type="FunFam" id="3.40.50.1000:FF:000022">
    <property type="entry name" value="Phosphoglycolate phosphatase"/>
    <property type="match status" value="1"/>
</dbReference>
<dbReference type="SFLD" id="SFLDG01135">
    <property type="entry name" value="C1.5.6:_HAD__Beta-PGM__Phospha"/>
    <property type="match status" value="1"/>
</dbReference>
<dbReference type="InterPro" id="IPR036412">
    <property type="entry name" value="HAD-like_sf"/>
</dbReference>
<proteinExistence type="predicted"/>
<dbReference type="PRINTS" id="PR00413">
    <property type="entry name" value="HADHALOGNASE"/>
</dbReference>
<dbReference type="AlphaFoldDB" id="A0AAE3HJI8"/>
<reference evidence="1" key="1">
    <citation type="submission" date="2022-07" db="EMBL/GenBank/DDBJ databases">
        <title>Enhanced cultured diversity of the mouse gut microbiota enables custom-made synthetic communities.</title>
        <authorList>
            <person name="Afrizal A."/>
        </authorList>
    </citation>
    <scope>NUCLEOTIDE SEQUENCE</scope>
    <source>
        <strain evidence="1">DSM 28593</strain>
    </source>
</reference>
<accession>A0AAE3HJI8</accession>
<dbReference type="SFLD" id="SFLDG01129">
    <property type="entry name" value="C1.5:_HAD__Beta-PGM__Phosphata"/>
    <property type="match status" value="1"/>
</dbReference>
<dbReference type="Gene3D" id="1.10.150.240">
    <property type="entry name" value="Putative phosphatase, domain 2"/>
    <property type="match status" value="1"/>
</dbReference>
<dbReference type="InterPro" id="IPR023214">
    <property type="entry name" value="HAD_sf"/>
</dbReference>
<dbReference type="GO" id="GO:0008967">
    <property type="term" value="F:phosphoglycolate phosphatase activity"/>
    <property type="evidence" value="ECO:0007669"/>
    <property type="project" value="TreeGrafter"/>
</dbReference>
<organism evidence="1 2">
    <name type="scientific">Irregularibacter muris</name>
    <dbReference type="NCBI Taxonomy" id="1796619"/>
    <lineage>
        <taxon>Bacteria</taxon>
        <taxon>Bacillati</taxon>
        <taxon>Bacillota</taxon>
        <taxon>Clostridia</taxon>
        <taxon>Eubacteriales</taxon>
        <taxon>Eubacteriaceae</taxon>
        <taxon>Irregularibacter</taxon>
    </lineage>
</organism>
<dbReference type="Gene3D" id="3.40.50.1000">
    <property type="entry name" value="HAD superfamily/HAD-like"/>
    <property type="match status" value="1"/>
</dbReference>
<dbReference type="GO" id="GO:0006281">
    <property type="term" value="P:DNA repair"/>
    <property type="evidence" value="ECO:0007669"/>
    <property type="project" value="TreeGrafter"/>
</dbReference>
<dbReference type="SUPFAM" id="SSF56784">
    <property type="entry name" value="HAD-like"/>
    <property type="match status" value="1"/>
</dbReference>
<keyword evidence="2" id="KW-1185">Reference proteome</keyword>
<comment type="caution">
    <text evidence="1">The sequence shown here is derived from an EMBL/GenBank/DDBJ whole genome shotgun (WGS) entry which is preliminary data.</text>
</comment>
<dbReference type="RefSeq" id="WP_257532924.1">
    <property type="nucleotide sequence ID" value="NZ_JANKAS010000017.1"/>
</dbReference>
<dbReference type="InterPro" id="IPR006439">
    <property type="entry name" value="HAD-SF_hydro_IA"/>
</dbReference>
<dbReference type="InterPro" id="IPR050155">
    <property type="entry name" value="HAD-like_hydrolase_sf"/>
</dbReference>
<evidence type="ECO:0000313" key="1">
    <source>
        <dbReference type="EMBL" id="MCR1900019.1"/>
    </source>
</evidence>
<dbReference type="PANTHER" id="PTHR43434:SF1">
    <property type="entry name" value="PHOSPHOGLYCOLATE PHOSPHATASE"/>
    <property type="match status" value="1"/>
</dbReference>
<dbReference type="Pfam" id="PF13419">
    <property type="entry name" value="HAD_2"/>
    <property type="match status" value="1"/>
</dbReference>
<gene>
    <name evidence="1" type="ORF">NSA47_13700</name>
</gene>
<keyword evidence="1" id="KW-0378">Hydrolase</keyword>
<sequence>MSRYKGIIFDLDGTLLNTIEDLSDSVNEVLTAYGYPNHNYEEYKLKIGRGFRNLMENSFPEGMDEKTIDEALPLFVEIYDRRYQNKTKPYKGICEIVDRLYRMGIKIGVNSNKRTDYTRQLVSKFFKEISFVEILGERQNVPKKPDPTAALEIVELMELLPQEVLYVGDSKTDIMTARNAGVDSIGVLWGFRSYEELKEHGATYIVSKPQDIIDIVSGSTFYNTLHF</sequence>